<evidence type="ECO:0000256" key="2">
    <source>
        <dbReference type="ARBA" id="ARBA00022519"/>
    </source>
</evidence>
<dbReference type="Gene3D" id="2.60.450.10">
    <property type="entry name" value="Lipopolysaccharide (LPS) transport protein A like domain"/>
    <property type="match status" value="1"/>
</dbReference>
<dbReference type="Proteomes" id="UP001595617">
    <property type="component" value="Unassembled WGS sequence"/>
</dbReference>
<dbReference type="EMBL" id="JBHRYR010000002">
    <property type="protein sequence ID" value="MFC3852582.1"/>
    <property type="molecule type" value="Genomic_DNA"/>
</dbReference>
<dbReference type="InterPro" id="IPR026265">
    <property type="entry name" value="LptC"/>
</dbReference>
<keyword evidence="3" id="KW-0812">Transmembrane</keyword>
<reference evidence="7" key="1">
    <citation type="journal article" date="2019" name="Int. J. Syst. Evol. Microbiol.">
        <title>The Global Catalogue of Microorganisms (GCM) 10K type strain sequencing project: providing services to taxonomists for standard genome sequencing and annotation.</title>
        <authorList>
            <consortium name="The Broad Institute Genomics Platform"/>
            <consortium name="The Broad Institute Genome Sequencing Center for Infectious Disease"/>
            <person name="Wu L."/>
            <person name="Ma J."/>
        </authorList>
    </citation>
    <scope>NUCLEOTIDE SEQUENCE [LARGE SCALE GENOMIC DNA]</scope>
    <source>
        <strain evidence="7">IBRC 10765</strain>
    </source>
</reference>
<evidence type="ECO:0000313" key="7">
    <source>
        <dbReference type="Proteomes" id="UP001595617"/>
    </source>
</evidence>
<sequence length="184" mass="20420">MAWRWGLPLLAIGLSVLGLWWSARTTPLAPVVTEESAALPQLRMQGIERVTVKADGTWVSTLTASAAEYYSANDELWLTQPIVRAAGTPPNHLTADTARVQQGQHWLLTGNVVVTNDPDHPTPLVIHTEQLQYDTASQLATTEQAVNIRQGERMNTDAIGMTLNLETMEFDLHEHVRSTFRPDQ</sequence>
<evidence type="ECO:0000256" key="5">
    <source>
        <dbReference type="ARBA" id="ARBA00023136"/>
    </source>
</evidence>
<keyword evidence="2" id="KW-0997">Cell inner membrane</keyword>
<dbReference type="RefSeq" id="WP_380694853.1">
    <property type="nucleotide sequence ID" value="NZ_JBHRYR010000002.1"/>
</dbReference>
<keyword evidence="7" id="KW-1185">Reference proteome</keyword>
<protein>
    <submittedName>
        <fullName evidence="6">LPS export ABC transporter periplasmic protein LptC</fullName>
    </submittedName>
</protein>
<keyword evidence="5" id="KW-0472">Membrane</keyword>
<dbReference type="InterPro" id="IPR010664">
    <property type="entry name" value="LipoPS_assembly_LptC-rel"/>
</dbReference>
<proteinExistence type="predicted"/>
<evidence type="ECO:0000313" key="6">
    <source>
        <dbReference type="EMBL" id="MFC3852582.1"/>
    </source>
</evidence>
<dbReference type="NCBIfam" id="TIGR04409">
    <property type="entry name" value="LptC_YrbK"/>
    <property type="match status" value="1"/>
</dbReference>
<dbReference type="PANTHER" id="PTHR37481:SF1">
    <property type="entry name" value="LIPOPOLYSACCHARIDE EXPORT SYSTEM PROTEIN LPTC"/>
    <property type="match status" value="1"/>
</dbReference>
<keyword evidence="4" id="KW-1133">Transmembrane helix</keyword>
<evidence type="ECO:0000256" key="1">
    <source>
        <dbReference type="ARBA" id="ARBA00022475"/>
    </source>
</evidence>
<keyword evidence="1" id="KW-1003">Cell membrane</keyword>
<dbReference type="Pfam" id="PF06835">
    <property type="entry name" value="LptC"/>
    <property type="match status" value="1"/>
</dbReference>
<gene>
    <name evidence="6" type="primary">lptC</name>
    <name evidence="6" type="ORF">ACFOOG_07025</name>
</gene>
<evidence type="ECO:0000256" key="3">
    <source>
        <dbReference type="ARBA" id="ARBA00022692"/>
    </source>
</evidence>
<name>A0ABV7ZVN9_9GAMM</name>
<evidence type="ECO:0000256" key="4">
    <source>
        <dbReference type="ARBA" id="ARBA00022989"/>
    </source>
</evidence>
<accession>A0ABV7ZVN9</accession>
<comment type="caution">
    <text evidence="6">The sequence shown here is derived from an EMBL/GenBank/DDBJ whole genome shotgun (WGS) entry which is preliminary data.</text>
</comment>
<dbReference type="PANTHER" id="PTHR37481">
    <property type="entry name" value="LIPOPOLYSACCHARIDE EXPORT SYSTEM PROTEIN LPTC"/>
    <property type="match status" value="1"/>
</dbReference>
<dbReference type="InterPro" id="IPR052363">
    <property type="entry name" value="LPS_export_LptC"/>
</dbReference>
<organism evidence="6 7">
    <name type="scientific">Saccharospirillum mangrovi</name>
    <dbReference type="NCBI Taxonomy" id="2161747"/>
    <lineage>
        <taxon>Bacteria</taxon>
        <taxon>Pseudomonadati</taxon>
        <taxon>Pseudomonadota</taxon>
        <taxon>Gammaproteobacteria</taxon>
        <taxon>Oceanospirillales</taxon>
        <taxon>Saccharospirillaceae</taxon>
        <taxon>Saccharospirillum</taxon>
    </lineage>
</organism>